<organism evidence="2">
    <name type="scientific">Brachypodium distachyon</name>
    <name type="common">Purple false brome</name>
    <name type="synonym">Trachynia distachya</name>
    <dbReference type="NCBI Taxonomy" id="15368"/>
    <lineage>
        <taxon>Eukaryota</taxon>
        <taxon>Viridiplantae</taxon>
        <taxon>Streptophyta</taxon>
        <taxon>Embryophyta</taxon>
        <taxon>Tracheophyta</taxon>
        <taxon>Spermatophyta</taxon>
        <taxon>Magnoliopsida</taxon>
        <taxon>Liliopsida</taxon>
        <taxon>Poales</taxon>
        <taxon>Poaceae</taxon>
        <taxon>BOP clade</taxon>
        <taxon>Pooideae</taxon>
        <taxon>Stipodae</taxon>
        <taxon>Brachypodieae</taxon>
        <taxon>Brachypodium</taxon>
    </lineage>
</organism>
<evidence type="ECO:0000313" key="2">
    <source>
        <dbReference type="EMBL" id="PNT76761.1"/>
    </source>
</evidence>
<reference evidence="2" key="2">
    <citation type="submission" date="2017-06" db="EMBL/GenBank/DDBJ databases">
        <title>WGS assembly of Brachypodium distachyon.</title>
        <authorList>
            <consortium name="The International Brachypodium Initiative"/>
            <person name="Lucas S."/>
            <person name="Harmon-Smith M."/>
            <person name="Lail K."/>
            <person name="Tice H."/>
            <person name="Grimwood J."/>
            <person name="Bruce D."/>
            <person name="Barry K."/>
            <person name="Shu S."/>
            <person name="Lindquist E."/>
            <person name="Wang M."/>
            <person name="Pitluck S."/>
            <person name="Vogel J.P."/>
            <person name="Garvin D.F."/>
            <person name="Mockler T.C."/>
            <person name="Schmutz J."/>
            <person name="Rokhsar D."/>
            <person name="Bevan M.W."/>
        </authorList>
    </citation>
    <scope>NUCLEOTIDE SEQUENCE</scope>
    <source>
        <strain evidence="2">Bd21</strain>
    </source>
</reference>
<dbReference type="Gramene" id="PNT76761">
    <property type="protein sequence ID" value="PNT76761"/>
    <property type="gene ID" value="BRADI_1g52910v3"/>
</dbReference>
<protein>
    <submittedName>
        <fullName evidence="2 3">Uncharacterized protein</fullName>
    </submittedName>
</protein>
<dbReference type="AlphaFoldDB" id="A0A2K2DR70"/>
<dbReference type="Proteomes" id="UP000008810">
    <property type="component" value="Chromosome 1"/>
</dbReference>
<evidence type="ECO:0000313" key="4">
    <source>
        <dbReference type="Proteomes" id="UP000008810"/>
    </source>
</evidence>
<proteinExistence type="predicted"/>
<evidence type="ECO:0000256" key="1">
    <source>
        <dbReference type="SAM" id="Phobius"/>
    </source>
</evidence>
<gene>
    <name evidence="2" type="ORF">BRADI_1g52910v3</name>
</gene>
<name>A0A2K2DR70_BRADI</name>
<reference evidence="2 3" key="1">
    <citation type="journal article" date="2010" name="Nature">
        <title>Genome sequencing and analysis of the model grass Brachypodium distachyon.</title>
        <authorList>
            <consortium name="International Brachypodium Initiative"/>
        </authorList>
    </citation>
    <scope>NUCLEOTIDE SEQUENCE [LARGE SCALE GENOMIC DNA]</scope>
    <source>
        <strain evidence="2 3">Bd21</strain>
    </source>
</reference>
<keyword evidence="1" id="KW-1133">Transmembrane helix</keyword>
<dbReference type="EnsemblPlants" id="PNT76761">
    <property type="protein sequence ID" value="PNT76761"/>
    <property type="gene ID" value="BRADI_1g52910v3"/>
</dbReference>
<reference evidence="3" key="3">
    <citation type="submission" date="2018-08" db="UniProtKB">
        <authorList>
            <consortium name="EnsemblPlants"/>
        </authorList>
    </citation>
    <scope>IDENTIFICATION</scope>
    <source>
        <strain evidence="3">cv. Bd21</strain>
    </source>
</reference>
<keyword evidence="1" id="KW-0472">Membrane</keyword>
<feature type="transmembrane region" description="Helical" evidence="1">
    <location>
        <begin position="18"/>
        <end position="48"/>
    </location>
</feature>
<dbReference type="InParanoid" id="A0A2K2DR70"/>
<keyword evidence="4" id="KW-1185">Reference proteome</keyword>
<keyword evidence="1" id="KW-0812">Transmembrane</keyword>
<evidence type="ECO:0000313" key="3">
    <source>
        <dbReference type="EnsemblPlants" id="PNT76761"/>
    </source>
</evidence>
<dbReference type="EMBL" id="CM000880">
    <property type="protein sequence ID" value="PNT76761.1"/>
    <property type="molecule type" value="Genomic_DNA"/>
</dbReference>
<accession>A0A2K2DR70</accession>
<sequence length="96" mass="10416">MAAADFGRILGRTFMVKLFSYGVLLSALLFSICVCAGLSMLHLCMLYLHTVLSMKHGEDASVVLLTLFELCTKDRSVSSCCCTSDMTKLAIQGGVR</sequence>